<gene>
    <name evidence="2" type="ORF">ACFSCT_16195</name>
</gene>
<dbReference type="RefSeq" id="WP_379144483.1">
    <property type="nucleotide sequence ID" value="NZ_JBHUEN010000046.1"/>
</dbReference>
<accession>A0ABW4RAP3</accession>
<protein>
    <submittedName>
        <fullName evidence="2">Uncharacterized protein</fullName>
    </submittedName>
</protein>
<dbReference type="EMBL" id="JBHUEN010000046">
    <property type="protein sequence ID" value="MFD1883258.1"/>
    <property type="molecule type" value="Genomic_DNA"/>
</dbReference>
<reference evidence="3" key="1">
    <citation type="journal article" date="2019" name="Int. J. Syst. Evol. Microbiol.">
        <title>The Global Catalogue of Microorganisms (GCM) 10K type strain sequencing project: providing services to taxonomists for standard genome sequencing and annotation.</title>
        <authorList>
            <consortium name="The Broad Institute Genomics Platform"/>
            <consortium name="The Broad Institute Genome Sequencing Center for Infectious Disease"/>
            <person name="Wu L."/>
            <person name="Ma J."/>
        </authorList>
    </citation>
    <scope>NUCLEOTIDE SEQUENCE [LARGE SCALE GENOMIC DNA]</scope>
    <source>
        <strain evidence="3">CCUG 56029</strain>
    </source>
</reference>
<feature type="chain" id="PRO_5046243900" evidence="1">
    <location>
        <begin position="28"/>
        <end position="115"/>
    </location>
</feature>
<evidence type="ECO:0000313" key="3">
    <source>
        <dbReference type="Proteomes" id="UP001597213"/>
    </source>
</evidence>
<comment type="caution">
    <text evidence="2">The sequence shown here is derived from an EMBL/GenBank/DDBJ whole genome shotgun (WGS) entry which is preliminary data.</text>
</comment>
<proteinExistence type="predicted"/>
<feature type="signal peptide" evidence="1">
    <location>
        <begin position="1"/>
        <end position="27"/>
    </location>
</feature>
<evidence type="ECO:0000313" key="2">
    <source>
        <dbReference type="EMBL" id="MFD1883258.1"/>
    </source>
</evidence>
<organism evidence="2 3">
    <name type="scientific">Paracoccus pacificus</name>
    <dbReference type="NCBI Taxonomy" id="1463598"/>
    <lineage>
        <taxon>Bacteria</taxon>
        <taxon>Pseudomonadati</taxon>
        <taxon>Pseudomonadota</taxon>
        <taxon>Alphaproteobacteria</taxon>
        <taxon>Rhodobacterales</taxon>
        <taxon>Paracoccaceae</taxon>
        <taxon>Paracoccus</taxon>
    </lineage>
</organism>
<name>A0ABW4RAP3_9RHOB</name>
<dbReference type="Proteomes" id="UP001597213">
    <property type="component" value="Unassembled WGS sequence"/>
</dbReference>
<evidence type="ECO:0000256" key="1">
    <source>
        <dbReference type="SAM" id="SignalP"/>
    </source>
</evidence>
<sequence>MTRVPAFVPRTAAMLALLTAIPGCGVAETRTDQQIRLQPSLIQCVKAPCPTYALSIGTEKNYITELPALEGSAEDVAAVRKAYADFTCVDIGGTYTPATDGQDARLIVNRIIGSC</sequence>
<keyword evidence="1" id="KW-0732">Signal</keyword>
<keyword evidence="3" id="KW-1185">Reference proteome</keyword>